<keyword evidence="2" id="KW-0812">Transmembrane</keyword>
<keyword evidence="6" id="KW-0503">Monooxygenase</keyword>
<proteinExistence type="predicted"/>
<comment type="caution">
    <text evidence="6">The sequence shown here is derived from an EMBL/GenBank/DDBJ whole genome shotgun (WGS) entry which is preliminary data.</text>
</comment>
<comment type="subcellular location">
    <subcellularLocation>
        <location evidence="1">Endomembrane system</location>
        <topology evidence="1">Multi-pass membrane protein</topology>
    </subcellularLocation>
</comment>
<evidence type="ECO:0000256" key="5">
    <source>
        <dbReference type="ARBA" id="ARBA00023136"/>
    </source>
</evidence>
<protein>
    <submittedName>
        <fullName evidence="6">Alkylglycerol monooxygenase</fullName>
    </submittedName>
</protein>
<keyword evidence="4" id="KW-0560">Oxidoreductase</keyword>
<reference evidence="6" key="1">
    <citation type="submission" date="2020-07" db="EMBL/GenBank/DDBJ databases">
        <title>The High-quality genome of the commercially important snow crab, Chionoecetes opilio.</title>
        <authorList>
            <person name="Jeong J.-H."/>
            <person name="Ryu S."/>
        </authorList>
    </citation>
    <scope>NUCLEOTIDE SEQUENCE</scope>
    <source>
        <strain evidence="6">MADBK_172401_WGS</strain>
        <tissue evidence="6">Digestive gland</tissue>
    </source>
</reference>
<dbReference type="GO" id="GO:0005783">
    <property type="term" value="C:endoplasmic reticulum"/>
    <property type="evidence" value="ECO:0007669"/>
    <property type="project" value="TreeGrafter"/>
</dbReference>
<dbReference type="AlphaFoldDB" id="A0A8J4YCF8"/>
<name>A0A8J4YCF8_CHIOP</name>
<dbReference type="InterPro" id="IPR051689">
    <property type="entry name" value="Sterol_desaturase/TMEM195"/>
</dbReference>
<sequence length="194" mass="21588">MIPTAQKCRSASRNPHNYYSAVGSGSVWYVDRLVRYCIDKNYGVALIIWDRLFGTFAEEREHEEIVYGTIEQKDNNHILGLQADSWRELWGRVVSSKTSGDALRTVMYGPGWSSGQPRLGNSEDLPDVTEHGVYSDHIQIVHPVPSESQGRGAPPGQPQKPLKGIIVTDLKAVQSGHLVPRPQRVAVYRVAVTP</sequence>
<keyword evidence="5" id="KW-0472">Membrane</keyword>
<evidence type="ECO:0000256" key="3">
    <source>
        <dbReference type="ARBA" id="ARBA00022989"/>
    </source>
</evidence>
<organism evidence="6 7">
    <name type="scientific">Chionoecetes opilio</name>
    <name type="common">Atlantic snow crab</name>
    <name type="synonym">Cancer opilio</name>
    <dbReference type="NCBI Taxonomy" id="41210"/>
    <lineage>
        <taxon>Eukaryota</taxon>
        <taxon>Metazoa</taxon>
        <taxon>Ecdysozoa</taxon>
        <taxon>Arthropoda</taxon>
        <taxon>Crustacea</taxon>
        <taxon>Multicrustacea</taxon>
        <taxon>Malacostraca</taxon>
        <taxon>Eumalacostraca</taxon>
        <taxon>Eucarida</taxon>
        <taxon>Decapoda</taxon>
        <taxon>Pleocyemata</taxon>
        <taxon>Brachyura</taxon>
        <taxon>Eubrachyura</taxon>
        <taxon>Majoidea</taxon>
        <taxon>Majidae</taxon>
        <taxon>Chionoecetes</taxon>
    </lineage>
</organism>
<dbReference type="Proteomes" id="UP000770661">
    <property type="component" value="Unassembled WGS sequence"/>
</dbReference>
<dbReference type="OrthoDB" id="6354873at2759"/>
<evidence type="ECO:0000256" key="1">
    <source>
        <dbReference type="ARBA" id="ARBA00004127"/>
    </source>
</evidence>
<dbReference type="GO" id="GO:0050479">
    <property type="term" value="F:glyceryl-ether monooxygenase activity"/>
    <property type="evidence" value="ECO:0007669"/>
    <property type="project" value="TreeGrafter"/>
</dbReference>
<dbReference type="PANTHER" id="PTHR21624">
    <property type="entry name" value="STEROL DESATURASE-RELATED PROTEIN"/>
    <property type="match status" value="1"/>
</dbReference>
<keyword evidence="7" id="KW-1185">Reference proteome</keyword>
<dbReference type="PANTHER" id="PTHR21624:SF1">
    <property type="entry name" value="ALKYLGLYCEROL MONOOXYGENASE"/>
    <property type="match status" value="1"/>
</dbReference>
<evidence type="ECO:0000256" key="4">
    <source>
        <dbReference type="ARBA" id="ARBA00023002"/>
    </source>
</evidence>
<dbReference type="GO" id="GO:0016020">
    <property type="term" value="C:membrane"/>
    <property type="evidence" value="ECO:0007669"/>
    <property type="project" value="GOC"/>
</dbReference>
<accession>A0A8J4YCF8</accession>
<gene>
    <name evidence="6" type="primary">AGMO_3</name>
    <name evidence="6" type="ORF">GWK47_040172</name>
</gene>
<evidence type="ECO:0000313" key="7">
    <source>
        <dbReference type="Proteomes" id="UP000770661"/>
    </source>
</evidence>
<dbReference type="GO" id="GO:0006643">
    <property type="term" value="P:membrane lipid metabolic process"/>
    <property type="evidence" value="ECO:0007669"/>
    <property type="project" value="TreeGrafter"/>
</dbReference>
<keyword evidence="3" id="KW-1133">Transmembrane helix</keyword>
<evidence type="ECO:0000256" key="2">
    <source>
        <dbReference type="ARBA" id="ARBA00022692"/>
    </source>
</evidence>
<evidence type="ECO:0000313" key="6">
    <source>
        <dbReference type="EMBL" id="KAG0724642.1"/>
    </source>
</evidence>
<dbReference type="EMBL" id="JACEEZ010006612">
    <property type="protein sequence ID" value="KAG0724642.1"/>
    <property type="molecule type" value="Genomic_DNA"/>
</dbReference>